<dbReference type="EMBL" id="JBBMQO010000001">
    <property type="protein sequence ID" value="MEM5500445.1"/>
    <property type="molecule type" value="Genomic_DNA"/>
</dbReference>
<reference evidence="6 7" key="1">
    <citation type="submission" date="2024-03" db="EMBL/GenBank/DDBJ databases">
        <title>Community enrichment and isolation of bacterial strains for fucoidan degradation.</title>
        <authorList>
            <person name="Sichert A."/>
        </authorList>
    </citation>
    <scope>NUCLEOTIDE SEQUENCE [LARGE SCALE GENOMIC DNA]</scope>
    <source>
        <strain evidence="6 7">AS62</strain>
    </source>
</reference>
<dbReference type="InterPro" id="IPR004843">
    <property type="entry name" value="Calcineurin-like_PHP"/>
</dbReference>
<dbReference type="Gene3D" id="3.30.750.180">
    <property type="entry name" value="GpdQ, beta-strand dimerisation domain"/>
    <property type="match status" value="1"/>
</dbReference>
<evidence type="ECO:0000256" key="1">
    <source>
        <dbReference type="ARBA" id="ARBA00022723"/>
    </source>
</evidence>
<dbReference type="Proteomes" id="UP001477870">
    <property type="component" value="Unassembled WGS sequence"/>
</dbReference>
<evidence type="ECO:0000256" key="2">
    <source>
        <dbReference type="ARBA" id="ARBA00022801"/>
    </source>
</evidence>
<dbReference type="CDD" id="cd07402">
    <property type="entry name" value="MPP_GpdQ"/>
    <property type="match status" value="1"/>
</dbReference>
<keyword evidence="2" id="KW-0378">Hydrolase</keyword>
<evidence type="ECO:0000256" key="4">
    <source>
        <dbReference type="ARBA" id="ARBA00025742"/>
    </source>
</evidence>
<dbReference type="PANTHER" id="PTHR42988:SF2">
    <property type="entry name" value="CYCLIC NUCLEOTIDE PHOSPHODIESTERASE CBUA0032-RELATED"/>
    <property type="match status" value="1"/>
</dbReference>
<dbReference type="Gene3D" id="3.60.21.40">
    <property type="entry name" value="GpdQ, catalytic alpha/beta sandwich domain"/>
    <property type="match status" value="1"/>
</dbReference>
<dbReference type="SUPFAM" id="SSF56300">
    <property type="entry name" value="Metallo-dependent phosphatases"/>
    <property type="match status" value="1"/>
</dbReference>
<evidence type="ECO:0000256" key="3">
    <source>
        <dbReference type="ARBA" id="ARBA00023004"/>
    </source>
</evidence>
<dbReference type="InterPro" id="IPR050884">
    <property type="entry name" value="CNP_phosphodiesterase-III"/>
</dbReference>
<organism evidence="6 7">
    <name type="scientific">Ahrensia kielensis</name>
    <dbReference type="NCBI Taxonomy" id="76980"/>
    <lineage>
        <taxon>Bacteria</taxon>
        <taxon>Pseudomonadati</taxon>
        <taxon>Pseudomonadota</taxon>
        <taxon>Alphaproteobacteria</taxon>
        <taxon>Hyphomicrobiales</taxon>
        <taxon>Ahrensiaceae</taxon>
        <taxon>Ahrensia</taxon>
    </lineage>
</organism>
<evidence type="ECO:0000313" key="6">
    <source>
        <dbReference type="EMBL" id="MEM5500445.1"/>
    </source>
</evidence>
<keyword evidence="7" id="KW-1185">Reference proteome</keyword>
<dbReference type="InterPro" id="IPR029052">
    <property type="entry name" value="Metallo-depent_PP-like"/>
</dbReference>
<name>A0ABU9T2U4_9HYPH</name>
<dbReference type="RefSeq" id="WP_342846618.1">
    <property type="nucleotide sequence ID" value="NZ_JBBMQO010000001.1"/>
</dbReference>
<evidence type="ECO:0000313" key="7">
    <source>
        <dbReference type="Proteomes" id="UP001477870"/>
    </source>
</evidence>
<comment type="similarity">
    <text evidence="4">Belongs to the cyclic nucleotide phosphodiesterase class-III family.</text>
</comment>
<accession>A0ABU9T2U4</accession>
<gene>
    <name evidence="6" type="ORF">WNY59_02475</name>
</gene>
<feature type="domain" description="Calcineurin-like phosphoesterase" evidence="5">
    <location>
        <begin position="4"/>
        <end position="200"/>
    </location>
</feature>
<evidence type="ECO:0000259" key="5">
    <source>
        <dbReference type="Pfam" id="PF00149"/>
    </source>
</evidence>
<keyword evidence="1" id="KW-0479">Metal-binding</keyword>
<dbReference type="Pfam" id="PF00149">
    <property type="entry name" value="Metallophos"/>
    <property type="match status" value="1"/>
</dbReference>
<sequence>MTSFIQITDTHIVPKGYLAYQRSDTATALECAVSKINQSLPLLGSVDCAIVTGDLTDHGSKEEYERFKDIMSALELPYLAIPGNHDDREAMRDAFAKDDWMPKSGPIHWRRDIGALTLIGLDTLLQNAHYGELSSDGFAYADSMLTEIGDRPVVIATHHPWMSTGIHAMDADKLRNGAALMERLEAHPAPVRMISGHVHRAITTQIGKVTCQIAPAPCHSVQLDHRIDASNDLILEPGAVTVYTWLSDPSANLVSDELPVGAYPGPWPFIE</sequence>
<comment type="caution">
    <text evidence="6">The sequence shown here is derived from an EMBL/GenBank/DDBJ whole genome shotgun (WGS) entry which is preliminary data.</text>
</comment>
<proteinExistence type="inferred from homology"/>
<dbReference type="PANTHER" id="PTHR42988">
    <property type="entry name" value="PHOSPHOHYDROLASE"/>
    <property type="match status" value="1"/>
</dbReference>
<protein>
    <submittedName>
        <fullName evidence="6">Phosphodiesterase</fullName>
    </submittedName>
</protein>
<dbReference type="InterPro" id="IPR042283">
    <property type="entry name" value="GpdQ_catalytic"/>
</dbReference>
<keyword evidence="3" id="KW-0408">Iron</keyword>
<dbReference type="InterPro" id="IPR042281">
    <property type="entry name" value="GpdQ_beta-strand"/>
</dbReference>
<dbReference type="InterPro" id="IPR026575">
    <property type="entry name" value="GpdQ/CpdA-like"/>
</dbReference>